<reference evidence="1 2" key="1">
    <citation type="submission" date="2007-06" db="EMBL/GenBank/DDBJ databases">
        <title>The Genome Sequence of Coccidioides posadasii RMSCC_3488.</title>
        <authorList>
            <consortium name="Coccidioides Genome Resources Consortium"/>
            <consortium name="The Broad Institute Genome Sequencing Platform"/>
            <person name="Henn M.R."/>
            <person name="Sykes S."/>
            <person name="Young S."/>
            <person name="Jaffe D."/>
            <person name="Berlin A."/>
            <person name="Alvarez P."/>
            <person name="Butler J."/>
            <person name="Gnerre S."/>
            <person name="Grabherr M."/>
            <person name="Mauceli E."/>
            <person name="Brockman W."/>
            <person name="Kodira C."/>
            <person name="Alvarado L."/>
            <person name="Zeng Q."/>
            <person name="Crawford M."/>
            <person name="Antoine C."/>
            <person name="Devon K."/>
            <person name="Galgiani J."/>
            <person name="Orsborn K."/>
            <person name="Lewis M.L."/>
            <person name="Nusbaum C."/>
            <person name="Galagan J."/>
            <person name="Birren B."/>
        </authorList>
    </citation>
    <scope>NUCLEOTIDE SEQUENCE [LARGE SCALE GENOMIC DNA]</scope>
    <source>
        <strain evidence="1 2">RMSCC 3488</strain>
    </source>
</reference>
<dbReference type="AlphaFoldDB" id="A0A0J6F512"/>
<accession>A0A0J6F512</accession>
<dbReference type="EMBL" id="DS268109">
    <property type="protein sequence ID" value="KMM64375.1"/>
    <property type="molecule type" value="Genomic_DNA"/>
</dbReference>
<dbReference type="Proteomes" id="UP000054567">
    <property type="component" value="Unassembled WGS sequence"/>
</dbReference>
<evidence type="ECO:0000313" key="2">
    <source>
        <dbReference type="Proteomes" id="UP000054567"/>
    </source>
</evidence>
<gene>
    <name evidence="1" type="ORF">CPAG_00727</name>
</gene>
<sequence>MELMQKYSKDNSAVGTENLDRWLVNSLAVSFVSATTSADSIQELEQHLVVKSTRWSKGELVGLASLALISARTFYSFDPRGTDDD</sequence>
<dbReference type="VEuPathDB" id="FungiDB:CPAG_00727"/>
<proteinExistence type="predicted"/>
<reference evidence="2" key="2">
    <citation type="journal article" date="2009" name="Genome Res.">
        <title>Comparative genomic analyses of the human fungal pathogens Coccidioides and their relatives.</title>
        <authorList>
            <person name="Sharpton T.J."/>
            <person name="Stajich J.E."/>
            <person name="Rounsley S.D."/>
            <person name="Gardner M.J."/>
            <person name="Wortman J.R."/>
            <person name="Jordar V.S."/>
            <person name="Maiti R."/>
            <person name="Kodira C.D."/>
            <person name="Neafsey D.E."/>
            <person name="Zeng Q."/>
            <person name="Hung C.-Y."/>
            <person name="McMahan C."/>
            <person name="Muszewska A."/>
            <person name="Grynberg M."/>
            <person name="Mandel M.A."/>
            <person name="Kellner E.M."/>
            <person name="Barker B.M."/>
            <person name="Galgiani J.N."/>
            <person name="Orbach M.J."/>
            <person name="Kirkland T.N."/>
            <person name="Cole G.T."/>
            <person name="Henn M.R."/>
            <person name="Birren B.W."/>
            <person name="Taylor J.W."/>
        </authorList>
    </citation>
    <scope>NUCLEOTIDE SEQUENCE [LARGE SCALE GENOMIC DNA]</scope>
    <source>
        <strain evidence="2">RMSCC 3488</strain>
    </source>
</reference>
<reference evidence="2" key="3">
    <citation type="journal article" date="2010" name="Genome Res.">
        <title>Population genomic sequencing of Coccidioides fungi reveals recent hybridization and transposon control.</title>
        <authorList>
            <person name="Neafsey D.E."/>
            <person name="Barker B.M."/>
            <person name="Sharpton T.J."/>
            <person name="Stajich J.E."/>
            <person name="Park D.J."/>
            <person name="Whiston E."/>
            <person name="Hung C.-Y."/>
            <person name="McMahan C."/>
            <person name="White J."/>
            <person name="Sykes S."/>
            <person name="Heiman D."/>
            <person name="Young S."/>
            <person name="Zeng Q."/>
            <person name="Abouelleil A."/>
            <person name="Aftuck L."/>
            <person name="Bessette D."/>
            <person name="Brown A."/>
            <person name="FitzGerald M."/>
            <person name="Lui A."/>
            <person name="Macdonald J.P."/>
            <person name="Priest M."/>
            <person name="Orbach M.J."/>
            <person name="Galgiani J.N."/>
            <person name="Kirkland T.N."/>
            <person name="Cole G.T."/>
            <person name="Birren B.W."/>
            <person name="Henn M.R."/>
            <person name="Taylor J.W."/>
            <person name="Rounsley S.D."/>
        </authorList>
    </citation>
    <scope>NUCLEOTIDE SEQUENCE [LARGE SCALE GENOMIC DNA]</scope>
    <source>
        <strain evidence="2">RMSCC 3488</strain>
    </source>
</reference>
<protein>
    <submittedName>
        <fullName evidence="1">Uncharacterized protein</fullName>
    </submittedName>
</protein>
<organism evidence="1 2">
    <name type="scientific">Coccidioides posadasii RMSCC 3488</name>
    <dbReference type="NCBI Taxonomy" id="454284"/>
    <lineage>
        <taxon>Eukaryota</taxon>
        <taxon>Fungi</taxon>
        <taxon>Dikarya</taxon>
        <taxon>Ascomycota</taxon>
        <taxon>Pezizomycotina</taxon>
        <taxon>Eurotiomycetes</taxon>
        <taxon>Eurotiomycetidae</taxon>
        <taxon>Onygenales</taxon>
        <taxon>Onygenaceae</taxon>
        <taxon>Coccidioides</taxon>
    </lineage>
</organism>
<name>A0A0J6F512_COCPO</name>
<evidence type="ECO:0000313" key="1">
    <source>
        <dbReference type="EMBL" id="KMM64375.1"/>
    </source>
</evidence>
<dbReference type="OrthoDB" id="4178238at2759"/>